<organism evidence="1 2">
    <name type="scientific">Brassica oleracea var. oleracea</name>
    <dbReference type="NCBI Taxonomy" id="109376"/>
    <lineage>
        <taxon>Eukaryota</taxon>
        <taxon>Viridiplantae</taxon>
        <taxon>Streptophyta</taxon>
        <taxon>Embryophyta</taxon>
        <taxon>Tracheophyta</taxon>
        <taxon>Spermatophyta</taxon>
        <taxon>Magnoliopsida</taxon>
        <taxon>eudicotyledons</taxon>
        <taxon>Gunneridae</taxon>
        <taxon>Pentapetalae</taxon>
        <taxon>rosids</taxon>
        <taxon>malvids</taxon>
        <taxon>Brassicales</taxon>
        <taxon>Brassicaceae</taxon>
        <taxon>Brassiceae</taxon>
        <taxon>Brassica</taxon>
    </lineage>
</organism>
<dbReference type="Gramene" id="Bo01267s010.1">
    <property type="protein sequence ID" value="Bo01267s010.1"/>
    <property type="gene ID" value="Bo01267s010"/>
</dbReference>
<sequence length="132" mass="14938">MSFTTPAYFEFLKAPLIRSDLKRFFFIDGDWSWYEECLSDPTHIGPSAHVVWPIVGQEILNGDMGGGFRRIQRLLGSAIAKAQENEEYWFREEQPDGLFYCDVEENPVGLLEFVSLVTGVVSVSVVNGSYCC</sequence>
<evidence type="ECO:0000313" key="1">
    <source>
        <dbReference type="EnsemblPlants" id="Bo01267s010.1"/>
    </source>
</evidence>
<dbReference type="Gene3D" id="1.20.1130.10">
    <property type="entry name" value="Photosystem I PsaA/PsaB"/>
    <property type="match status" value="1"/>
</dbReference>
<dbReference type="HOGENOM" id="CLU_1920016_0_0_1"/>
<reference evidence="1" key="1">
    <citation type="journal article" date="2014" name="Genome Biol.">
        <title>Transcriptome and methylome profiling reveals relics of genome dominance in the mesopolyploid Brassica oleracea.</title>
        <authorList>
            <person name="Parkin I.A."/>
            <person name="Koh C."/>
            <person name="Tang H."/>
            <person name="Robinson S.J."/>
            <person name="Kagale S."/>
            <person name="Clarke W.E."/>
            <person name="Town C.D."/>
            <person name="Nixon J."/>
            <person name="Krishnakumar V."/>
            <person name="Bidwell S.L."/>
            <person name="Denoeud F."/>
            <person name="Belcram H."/>
            <person name="Links M.G."/>
            <person name="Just J."/>
            <person name="Clarke C."/>
            <person name="Bender T."/>
            <person name="Huebert T."/>
            <person name="Mason A.S."/>
            <person name="Pires J.C."/>
            <person name="Barker G."/>
            <person name="Moore J."/>
            <person name="Walley P.G."/>
            <person name="Manoli S."/>
            <person name="Batley J."/>
            <person name="Edwards D."/>
            <person name="Nelson M.N."/>
            <person name="Wang X."/>
            <person name="Paterson A.H."/>
            <person name="King G."/>
            <person name="Bancroft I."/>
            <person name="Chalhoub B."/>
            <person name="Sharpe A.G."/>
        </authorList>
    </citation>
    <scope>NUCLEOTIDE SEQUENCE [LARGE SCALE GENOMIC DNA]</scope>
    <source>
        <strain evidence="1">cv. TO1000</strain>
    </source>
</reference>
<evidence type="ECO:0000313" key="2">
    <source>
        <dbReference type="Proteomes" id="UP000032141"/>
    </source>
</evidence>
<dbReference type="GO" id="GO:0009579">
    <property type="term" value="C:thylakoid"/>
    <property type="evidence" value="ECO:0007669"/>
    <property type="project" value="InterPro"/>
</dbReference>
<dbReference type="AlphaFoldDB" id="A0A0D2ZUG9"/>
<dbReference type="Pfam" id="PF00223">
    <property type="entry name" value="PsaA_PsaB"/>
    <property type="match status" value="1"/>
</dbReference>
<accession>A0A0D2ZUG9</accession>
<proteinExistence type="predicted"/>
<dbReference type="EnsemblPlants" id="Bo01267s010.1">
    <property type="protein sequence ID" value="Bo01267s010.1"/>
    <property type="gene ID" value="Bo01267s010"/>
</dbReference>
<keyword evidence="2" id="KW-1185">Reference proteome</keyword>
<dbReference type="STRING" id="109376.A0A0D2ZUG9"/>
<dbReference type="InterPro" id="IPR036408">
    <property type="entry name" value="PSI_PsaA/B_sf"/>
</dbReference>
<dbReference type="GO" id="GO:0016020">
    <property type="term" value="C:membrane"/>
    <property type="evidence" value="ECO:0007669"/>
    <property type="project" value="InterPro"/>
</dbReference>
<reference evidence="1" key="2">
    <citation type="submission" date="2015-06" db="UniProtKB">
        <authorList>
            <consortium name="EnsemblPlants"/>
        </authorList>
    </citation>
    <scope>IDENTIFICATION</scope>
</reference>
<dbReference type="GO" id="GO:0015979">
    <property type="term" value="P:photosynthesis"/>
    <property type="evidence" value="ECO:0007669"/>
    <property type="project" value="InterPro"/>
</dbReference>
<protein>
    <submittedName>
        <fullName evidence="1">Uncharacterized protein</fullName>
    </submittedName>
</protein>
<dbReference type="Proteomes" id="UP000032141">
    <property type="component" value="Unassembled WGS sequence"/>
</dbReference>
<dbReference type="SUPFAM" id="SSF81558">
    <property type="entry name" value="Photosystem I subunits PsaA/PsaB"/>
    <property type="match status" value="1"/>
</dbReference>
<dbReference type="InterPro" id="IPR001280">
    <property type="entry name" value="PSI_PsaA/B"/>
</dbReference>
<name>A0A0D2ZUG9_BRAOL</name>